<dbReference type="EC" id="4.2.2.29" evidence="7"/>
<accession>A0ABS4GJN1</accession>
<evidence type="ECO:0000256" key="4">
    <source>
        <dbReference type="ARBA" id="ARBA00023136"/>
    </source>
</evidence>
<reference evidence="8 9" key="1">
    <citation type="submission" date="2021-03" db="EMBL/GenBank/DDBJ databases">
        <title>Genomic Encyclopedia of Type Strains, Phase IV (KMG-IV): sequencing the most valuable type-strain genomes for metagenomic binning, comparative biology and taxonomic classification.</title>
        <authorList>
            <person name="Goeker M."/>
        </authorList>
    </citation>
    <scope>NUCLEOTIDE SEQUENCE [LARGE SCALE GENOMIC DNA]</scope>
    <source>
        <strain evidence="8 9">DSM 24738</strain>
    </source>
</reference>
<keyword evidence="6 7" id="KW-0961">Cell wall biogenesis/degradation</keyword>
<evidence type="ECO:0000313" key="8">
    <source>
        <dbReference type="EMBL" id="MBP1930470.1"/>
    </source>
</evidence>
<name>A0ABS4GJN1_9BACL</name>
<comment type="catalytic activity">
    <reaction evidence="7">
        <text>a peptidoglycan chain = a peptidoglycan chain with N-acetyl-1,6-anhydromuramyl-[peptide] at the reducing end + a peptidoglycan chain with N-acetylglucosamine at the non-reducing end.</text>
        <dbReference type="EC" id="4.2.2.29"/>
    </reaction>
</comment>
<dbReference type="PANTHER" id="PTHR30518:SF2">
    <property type="entry name" value="ENDOLYTIC MUREIN TRANSGLYCOSYLASE"/>
    <property type="match status" value="1"/>
</dbReference>
<evidence type="ECO:0000256" key="6">
    <source>
        <dbReference type="ARBA" id="ARBA00023316"/>
    </source>
</evidence>
<dbReference type="NCBIfam" id="TIGR00247">
    <property type="entry name" value="endolytic transglycosylase MltG"/>
    <property type="match status" value="1"/>
</dbReference>
<comment type="function">
    <text evidence="7">Functions as a peptidoglycan terminase that cleaves nascent peptidoglycan strands endolytically to terminate their elongation.</text>
</comment>
<comment type="caution">
    <text evidence="8">The sequence shown here is derived from an EMBL/GenBank/DDBJ whole genome shotgun (WGS) entry which is preliminary data.</text>
</comment>
<dbReference type="EMBL" id="JAGGKT010000001">
    <property type="protein sequence ID" value="MBP1930470.1"/>
    <property type="molecule type" value="Genomic_DNA"/>
</dbReference>
<keyword evidence="3 7" id="KW-1133">Transmembrane helix</keyword>
<keyword evidence="4 7" id="KW-0472">Membrane</keyword>
<dbReference type="Pfam" id="PF02618">
    <property type="entry name" value="YceG"/>
    <property type="match status" value="1"/>
</dbReference>
<evidence type="ECO:0000313" key="9">
    <source>
        <dbReference type="Proteomes" id="UP001519343"/>
    </source>
</evidence>
<evidence type="ECO:0000256" key="5">
    <source>
        <dbReference type="ARBA" id="ARBA00023239"/>
    </source>
</evidence>
<dbReference type="Gene3D" id="3.30.1490.480">
    <property type="entry name" value="Endolytic murein transglycosylase"/>
    <property type="match status" value="2"/>
</dbReference>
<comment type="similarity">
    <text evidence="7">Belongs to the transglycosylase MltG family.</text>
</comment>
<evidence type="ECO:0000256" key="7">
    <source>
        <dbReference type="HAMAP-Rule" id="MF_02065"/>
    </source>
</evidence>
<dbReference type="CDD" id="cd08010">
    <property type="entry name" value="MltG_like"/>
    <property type="match status" value="1"/>
</dbReference>
<feature type="site" description="Important for catalytic activity" evidence="7">
    <location>
        <position position="223"/>
    </location>
</feature>
<evidence type="ECO:0000256" key="3">
    <source>
        <dbReference type="ARBA" id="ARBA00022989"/>
    </source>
</evidence>
<organism evidence="8 9">
    <name type="scientific">Ammoniphilus resinae</name>
    <dbReference type="NCBI Taxonomy" id="861532"/>
    <lineage>
        <taxon>Bacteria</taxon>
        <taxon>Bacillati</taxon>
        <taxon>Bacillota</taxon>
        <taxon>Bacilli</taxon>
        <taxon>Bacillales</taxon>
        <taxon>Paenibacillaceae</taxon>
        <taxon>Aneurinibacillus group</taxon>
        <taxon>Ammoniphilus</taxon>
    </lineage>
</organism>
<evidence type="ECO:0000256" key="1">
    <source>
        <dbReference type="ARBA" id="ARBA00022475"/>
    </source>
</evidence>
<keyword evidence="5 7" id="KW-0456">Lyase</keyword>
<keyword evidence="9" id="KW-1185">Reference proteome</keyword>
<dbReference type="PANTHER" id="PTHR30518">
    <property type="entry name" value="ENDOLYTIC MUREIN TRANSGLYCOSYLASE"/>
    <property type="match status" value="1"/>
</dbReference>
<protein>
    <recommendedName>
        <fullName evidence="7">Endolytic murein transglycosylase</fullName>
        <ecNumber evidence="7">4.2.2.29</ecNumber>
    </recommendedName>
    <alternativeName>
        <fullName evidence="7">Peptidoglycan lytic transglycosylase</fullName>
    </alternativeName>
    <alternativeName>
        <fullName evidence="7">Peptidoglycan polymerization terminase</fullName>
    </alternativeName>
</protein>
<gene>
    <name evidence="7" type="primary">mltG</name>
    <name evidence="8" type="ORF">J2Z37_000457</name>
</gene>
<keyword evidence="2 7" id="KW-0812">Transmembrane</keyword>
<sequence length="341" mass="38590">MKKAFLGLLILLIIASGGLYTFYIQSLKSMEQGDSVIVEIPKGSSTKTIGQVLEKNGLIHNGFTFALYVRKQGKGSQLQAGKYQFTRGESVDQIIDRLVEGDVYVSTTPITIPEGYTVAQIADFLTEKGLVNKEEFLKEVNHGDFPYEFVKQIPKDRATKYRLEGYLFPKTYELREGITAHEIITMMLDQFQQEWDPSWQEKLKSNGLTLHDAITLASIVEREVVVDKERPIVAGVYFNRLAGDIMLQADATIQYALGNQKAKLTYKDLELDSLYNTYKYKGLPPGPIASPGIKSIEAVVQPQKNHYLFYVTKKDGSGEHYFSETYQQHLHNIALSKKQKK</sequence>
<dbReference type="RefSeq" id="WP_245203484.1">
    <property type="nucleotide sequence ID" value="NZ_JAGGKT010000001.1"/>
</dbReference>
<dbReference type="InterPro" id="IPR003770">
    <property type="entry name" value="MLTG-like"/>
</dbReference>
<proteinExistence type="inferred from homology"/>
<dbReference type="Gene3D" id="3.30.160.60">
    <property type="entry name" value="Classic Zinc Finger"/>
    <property type="match status" value="1"/>
</dbReference>
<evidence type="ECO:0000256" key="2">
    <source>
        <dbReference type="ARBA" id="ARBA00022692"/>
    </source>
</evidence>
<keyword evidence="1 7" id="KW-1003">Cell membrane</keyword>
<dbReference type="HAMAP" id="MF_02065">
    <property type="entry name" value="MltG"/>
    <property type="match status" value="1"/>
</dbReference>
<dbReference type="Proteomes" id="UP001519343">
    <property type="component" value="Unassembled WGS sequence"/>
</dbReference>